<dbReference type="UniPathway" id="UPA00342"/>
<dbReference type="Proteomes" id="UP000198806">
    <property type="component" value="Unassembled WGS sequence"/>
</dbReference>
<reference evidence="14 15" key="1">
    <citation type="submission" date="2016-10" db="EMBL/GenBank/DDBJ databases">
        <authorList>
            <person name="de Groot N.N."/>
        </authorList>
    </citation>
    <scope>NUCLEOTIDE SEQUENCE [LARGE SCALE GENOMIC DNA]</scope>
    <source>
        <strain evidence="14 15">DSM 1283</strain>
    </source>
</reference>
<dbReference type="Pfam" id="PF20741">
    <property type="entry name" value="GKRP-like_C"/>
    <property type="match status" value="1"/>
</dbReference>
<dbReference type="Gene3D" id="3.40.50.10490">
    <property type="entry name" value="Glucose-6-phosphate isomerase like protein, domain 1"/>
    <property type="match status" value="1"/>
</dbReference>
<organism evidence="14 15">
    <name type="scientific">Anaerocolumna aminovalerica</name>
    <dbReference type="NCBI Taxonomy" id="1527"/>
    <lineage>
        <taxon>Bacteria</taxon>
        <taxon>Bacillati</taxon>
        <taxon>Bacillota</taxon>
        <taxon>Clostridia</taxon>
        <taxon>Lachnospirales</taxon>
        <taxon>Lachnospiraceae</taxon>
        <taxon>Anaerocolumna</taxon>
    </lineage>
</organism>
<evidence type="ECO:0000256" key="8">
    <source>
        <dbReference type="ARBA" id="ARBA00067056"/>
    </source>
</evidence>
<dbReference type="PANTHER" id="PTHR10088">
    <property type="entry name" value="GLUCOKINASE REGULATORY PROTEIN"/>
    <property type="match status" value="1"/>
</dbReference>
<dbReference type="GO" id="GO:0009254">
    <property type="term" value="P:peptidoglycan turnover"/>
    <property type="evidence" value="ECO:0007669"/>
    <property type="project" value="TreeGrafter"/>
</dbReference>
<proteinExistence type="inferred from homology"/>
<dbReference type="HAMAP" id="MF_00068">
    <property type="entry name" value="MurQ"/>
    <property type="match status" value="1"/>
</dbReference>
<dbReference type="Gene3D" id="1.10.8.1080">
    <property type="match status" value="1"/>
</dbReference>
<evidence type="ECO:0000256" key="6">
    <source>
        <dbReference type="ARBA" id="ARBA00060672"/>
    </source>
</evidence>
<evidence type="ECO:0000256" key="12">
    <source>
        <dbReference type="HAMAP-Rule" id="MF_00068"/>
    </source>
</evidence>
<feature type="active site" description="Proton donor" evidence="12">
    <location>
        <position position="85"/>
    </location>
</feature>
<comment type="pathway">
    <text evidence="12">Amino-sugar metabolism; N-acetylmuramate degradation.</text>
</comment>
<evidence type="ECO:0000256" key="1">
    <source>
        <dbReference type="ARBA" id="ARBA00011738"/>
    </source>
</evidence>
<comment type="subunit">
    <text evidence="1 12">Homodimer.</text>
</comment>
<dbReference type="NCBIfam" id="TIGR00274">
    <property type="entry name" value="N-acetylmuramic acid 6-phosphate etherase"/>
    <property type="match status" value="1"/>
</dbReference>
<dbReference type="GO" id="GO:0097367">
    <property type="term" value="F:carbohydrate derivative binding"/>
    <property type="evidence" value="ECO:0007669"/>
    <property type="project" value="InterPro"/>
</dbReference>
<dbReference type="InterPro" id="IPR001347">
    <property type="entry name" value="SIS_dom"/>
</dbReference>
<sequence>MNEYLSNLITEKVNQNTKNIDECSTREILELINEEDCGVPYAVKEEIPNIIKAVDILYESLKNGGKMVYMGAGTSGRLGVLDASECPPTFGTDPELVQGYIAGGDVALRTAVEGCEDNEDLGRQQIIECNIKEGDVVIGITASGSAPYVIGGMKQGKESGAKTIAVVNNKDSKLKPICDICIAPVVGPEVIIGSTRMKAGTAQKLVLNMLTTSTMIKLGKVYGNMMVDLKATNNKLNERALRIIKTTTGVDDETAKEYLVKANKNTKTAILMILSGYSLEEAEQLLQENEGYLKRALMQLDIKIEDDF</sequence>
<evidence type="ECO:0000256" key="4">
    <source>
        <dbReference type="ARBA" id="ARBA00051747"/>
    </source>
</evidence>
<dbReference type="Pfam" id="PF22645">
    <property type="entry name" value="GKRP_SIS_N"/>
    <property type="match status" value="1"/>
</dbReference>
<evidence type="ECO:0000256" key="2">
    <source>
        <dbReference type="ARBA" id="ARBA00023239"/>
    </source>
</evidence>
<feature type="domain" description="SIS" evidence="13">
    <location>
        <begin position="57"/>
        <end position="220"/>
    </location>
</feature>
<comment type="miscellaneous">
    <text evidence="12">A lyase-type mechanism (elimination/hydration) is suggested for the cleavage of the lactyl ether bond of MurNAc 6-phosphate, with the formation of an alpha,beta-unsaturated aldehyde intermediate with (E)-stereochemistry, followed by the syn addition of water to give product.</text>
</comment>
<evidence type="ECO:0000256" key="9">
    <source>
        <dbReference type="ARBA" id="ARBA00070061"/>
    </source>
</evidence>
<dbReference type="InterPro" id="IPR046348">
    <property type="entry name" value="SIS_dom_sf"/>
</dbReference>
<keyword evidence="15" id="KW-1185">Reference proteome</keyword>
<keyword evidence="2 12" id="KW-0456">Lyase</keyword>
<evidence type="ECO:0000313" key="15">
    <source>
        <dbReference type="Proteomes" id="UP000198806"/>
    </source>
</evidence>
<dbReference type="SUPFAM" id="SSF53697">
    <property type="entry name" value="SIS domain"/>
    <property type="match status" value="1"/>
</dbReference>
<protein>
    <recommendedName>
        <fullName evidence="9 12">N-acetylmuramic acid 6-phosphate etherase</fullName>
        <shortName evidence="12">MurNAc-6-P etherase</shortName>
        <ecNumber evidence="8 12">4.2.1.126</ecNumber>
    </recommendedName>
    <alternativeName>
        <fullName evidence="11 12">N-acetylmuramic acid 6-phosphate hydrolase</fullName>
    </alternativeName>
    <alternativeName>
        <fullName evidence="10 12">N-acetylmuramic acid 6-phosphate lyase</fullName>
    </alternativeName>
</protein>
<feature type="active site" evidence="12">
    <location>
        <position position="116"/>
    </location>
</feature>
<dbReference type="GO" id="GO:0046348">
    <property type="term" value="P:amino sugar catabolic process"/>
    <property type="evidence" value="ECO:0007669"/>
    <property type="project" value="InterPro"/>
</dbReference>
<evidence type="ECO:0000256" key="10">
    <source>
        <dbReference type="ARBA" id="ARBA00077905"/>
    </source>
</evidence>
<keyword evidence="3 12" id="KW-0119">Carbohydrate metabolism</keyword>
<dbReference type="EC" id="4.2.1.126" evidence="8 12"/>
<dbReference type="NCBIfam" id="NF009222">
    <property type="entry name" value="PRK12570.1"/>
    <property type="match status" value="1"/>
</dbReference>
<comment type="catalytic activity">
    <reaction evidence="4 12">
        <text>N-acetyl-D-muramate 6-phosphate + H2O = N-acetyl-D-glucosamine 6-phosphate + (R)-lactate</text>
        <dbReference type="Rhea" id="RHEA:26410"/>
        <dbReference type="ChEBI" id="CHEBI:15377"/>
        <dbReference type="ChEBI" id="CHEBI:16004"/>
        <dbReference type="ChEBI" id="CHEBI:57513"/>
        <dbReference type="ChEBI" id="CHEBI:58722"/>
        <dbReference type="EC" id="4.2.1.126"/>
    </reaction>
</comment>
<dbReference type="FunFam" id="1.10.8.1080:FF:000001">
    <property type="entry name" value="N-acetylmuramic acid 6-phosphate etherase"/>
    <property type="match status" value="1"/>
</dbReference>
<dbReference type="FunFam" id="3.40.50.10490:FF:000014">
    <property type="entry name" value="N-acetylmuramic acid 6-phosphate etherase"/>
    <property type="match status" value="1"/>
</dbReference>
<evidence type="ECO:0000256" key="7">
    <source>
        <dbReference type="ARBA" id="ARBA00061234"/>
    </source>
</evidence>
<dbReference type="PANTHER" id="PTHR10088:SF4">
    <property type="entry name" value="GLUCOKINASE REGULATORY PROTEIN"/>
    <property type="match status" value="1"/>
</dbReference>
<dbReference type="RefSeq" id="WP_091686068.1">
    <property type="nucleotide sequence ID" value="NZ_BAABFM010000014.1"/>
</dbReference>
<dbReference type="AlphaFoldDB" id="A0A1I5F361"/>
<comment type="pathway">
    <text evidence="6">Cell wall biogenesis.</text>
</comment>
<dbReference type="STRING" id="1527.SAMN04489757_1121"/>
<dbReference type="OrthoDB" id="9813395at2"/>
<evidence type="ECO:0000313" key="14">
    <source>
        <dbReference type="EMBL" id="SFO18059.1"/>
    </source>
</evidence>
<comment type="function">
    <text evidence="12">Specifically catalyzes the cleavage of the D-lactyl ether substituent of MurNAc 6-phosphate, producing GlcNAc 6-phosphate and D-lactate.</text>
</comment>
<gene>
    <name evidence="12" type="primary">murQ</name>
    <name evidence="14" type="ORF">SAMN04489757_1121</name>
</gene>
<evidence type="ECO:0000256" key="3">
    <source>
        <dbReference type="ARBA" id="ARBA00023277"/>
    </source>
</evidence>
<accession>A0A1I5F361</accession>
<dbReference type="GO" id="GO:0016835">
    <property type="term" value="F:carbon-oxygen lyase activity"/>
    <property type="evidence" value="ECO:0007669"/>
    <property type="project" value="UniProtKB-UniRule"/>
</dbReference>
<dbReference type="PROSITE" id="PS51464">
    <property type="entry name" value="SIS"/>
    <property type="match status" value="1"/>
</dbReference>
<dbReference type="NCBIfam" id="NF003915">
    <property type="entry name" value="PRK05441.1"/>
    <property type="match status" value="1"/>
</dbReference>
<dbReference type="GO" id="GO:0016803">
    <property type="term" value="F:ether hydrolase activity"/>
    <property type="evidence" value="ECO:0007669"/>
    <property type="project" value="TreeGrafter"/>
</dbReference>
<name>A0A1I5F361_9FIRM</name>
<dbReference type="EMBL" id="FOWD01000012">
    <property type="protein sequence ID" value="SFO18059.1"/>
    <property type="molecule type" value="Genomic_DNA"/>
</dbReference>
<dbReference type="InterPro" id="IPR005488">
    <property type="entry name" value="Etherase_MurQ"/>
</dbReference>
<comment type="similarity">
    <text evidence="7 12">Belongs to the GCKR-like family. MurNAc-6-P etherase subfamily.</text>
</comment>
<evidence type="ECO:0000259" key="13">
    <source>
        <dbReference type="PROSITE" id="PS51464"/>
    </source>
</evidence>
<dbReference type="GO" id="GO:0097173">
    <property type="term" value="P:N-acetylmuramic acid catabolic process"/>
    <property type="evidence" value="ECO:0007669"/>
    <property type="project" value="UniProtKB-UniPathway"/>
</dbReference>
<evidence type="ECO:0000256" key="5">
    <source>
        <dbReference type="ARBA" id="ARBA00060595"/>
    </source>
</evidence>
<dbReference type="InterPro" id="IPR040190">
    <property type="entry name" value="MURQ/GCKR"/>
</dbReference>
<evidence type="ECO:0000256" key="11">
    <source>
        <dbReference type="ARBA" id="ARBA00084049"/>
    </source>
</evidence>
<comment type="pathway">
    <text evidence="5">Amino-sugar metabolism; 1,6-anhydro-N-acetylmuramate degradation.</text>
</comment>
<dbReference type="CDD" id="cd05007">
    <property type="entry name" value="SIS_Etherase"/>
    <property type="match status" value="1"/>
</dbReference>